<keyword evidence="1" id="KW-0732">Signal</keyword>
<evidence type="ECO:0000313" key="2">
    <source>
        <dbReference type="EMBL" id="KAJ5543940.1"/>
    </source>
</evidence>
<dbReference type="EMBL" id="JAQIZZ010000004">
    <property type="protein sequence ID" value="KAJ5543940.1"/>
    <property type="molecule type" value="Genomic_DNA"/>
</dbReference>
<keyword evidence="3" id="KW-1185">Reference proteome</keyword>
<comment type="caution">
    <text evidence="2">The sequence shown here is derived from an EMBL/GenBank/DDBJ whole genome shotgun (WGS) entry which is preliminary data.</text>
</comment>
<dbReference type="InterPro" id="IPR045469">
    <property type="entry name" value="Nis1"/>
</dbReference>
<organism evidence="2 3">
    <name type="scientific">Penicillium frequentans</name>
    <dbReference type="NCBI Taxonomy" id="3151616"/>
    <lineage>
        <taxon>Eukaryota</taxon>
        <taxon>Fungi</taxon>
        <taxon>Dikarya</taxon>
        <taxon>Ascomycota</taxon>
        <taxon>Pezizomycotina</taxon>
        <taxon>Eurotiomycetes</taxon>
        <taxon>Eurotiomycetidae</taxon>
        <taxon>Eurotiales</taxon>
        <taxon>Aspergillaceae</taxon>
        <taxon>Penicillium</taxon>
    </lineage>
</organism>
<reference evidence="2 3" key="1">
    <citation type="journal article" date="2023" name="IMA Fungus">
        <title>Comparative genomic study of the Penicillium genus elucidates a diverse pangenome and 15 lateral gene transfer events.</title>
        <authorList>
            <person name="Petersen C."/>
            <person name="Sorensen T."/>
            <person name="Nielsen M.R."/>
            <person name="Sondergaard T.E."/>
            <person name="Sorensen J.L."/>
            <person name="Fitzpatrick D.A."/>
            <person name="Frisvad J.C."/>
            <person name="Nielsen K.L."/>
        </authorList>
    </citation>
    <scope>NUCLEOTIDE SEQUENCE [LARGE SCALE GENOMIC DNA]</scope>
    <source>
        <strain evidence="2 3">IBT 35679</strain>
    </source>
</reference>
<sequence length="143" mass="14980">MQLLSSLAAFADLALAQNAAIGLPTPNQTVAPGSNIIVQIQRPICQPLNSLTGSTEMAVAIGLVSCLHQVCQPASNIMGSIVYNGLFDPAYHETYLPPYQNFTVTVPFAFAAGQAQVNVAHATLLGAGPYPDLESLNQTIVIS</sequence>
<dbReference type="Pfam" id="PF19271">
    <property type="entry name" value="Nis1"/>
    <property type="match status" value="1"/>
</dbReference>
<name>A0AAD6CXN7_9EURO</name>
<evidence type="ECO:0000313" key="3">
    <source>
        <dbReference type="Proteomes" id="UP001220324"/>
    </source>
</evidence>
<evidence type="ECO:0000256" key="1">
    <source>
        <dbReference type="SAM" id="SignalP"/>
    </source>
</evidence>
<dbReference type="Proteomes" id="UP001220324">
    <property type="component" value="Unassembled WGS sequence"/>
</dbReference>
<feature type="signal peptide" evidence="1">
    <location>
        <begin position="1"/>
        <end position="16"/>
    </location>
</feature>
<protein>
    <submittedName>
        <fullName evidence="2">Uncharacterized protein</fullName>
    </submittedName>
</protein>
<feature type="chain" id="PRO_5042210828" evidence="1">
    <location>
        <begin position="17"/>
        <end position="143"/>
    </location>
</feature>
<proteinExistence type="predicted"/>
<accession>A0AAD6CXN7</accession>
<gene>
    <name evidence="2" type="ORF">N7494_005219</name>
</gene>
<dbReference type="AlphaFoldDB" id="A0AAD6CXN7"/>